<evidence type="ECO:0000313" key="2">
    <source>
        <dbReference type="EMBL" id="POS86467.1"/>
    </source>
</evidence>
<protein>
    <submittedName>
        <fullName evidence="2">Uncharacterized protein</fullName>
    </submittedName>
</protein>
<reference evidence="2 3" key="1">
    <citation type="submission" date="2017-10" db="EMBL/GenBank/DDBJ databases">
        <title>Development of genomic resources for the powdery mildew, Erysiphe pulchra.</title>
        <authorList>
            <person name="Wadl P.A."/>
            <person name="Mack B.M."/>
            <person name="Moore G."/>
            <person name="Beltz S.B."/>
        </authorList>
    </citation>
    <scope>NUCLEOTIDE SEQUENCE [LARGE SCALE GENOMIC DNA]</scope>
    <source>
        <strain evidence="2">Cflorida</strain>
    </source>
</reference>
<proteinExistence type="predicted"/>
<accession>A0A2S4PWT6</accession>
<dbReference type="Proteomes" id="UP000237438">
    <property type="component" value="Unassembled WGS sequence"/>
</dbReference>
<dbReference type="OrthoDB" id="436496at2759"/>
<dbReference type="EMBL" id="PEDP01000326">
    <property type="protein sequence ID" value="POS86467.1"/>
    <property type="molecule type" value="Genomic_DNA"/>
</dbReference>
<evidence type="ECO:0000313" key="3">
    <source>
        <dbReference type="Proteomes" id="UP000237438"/>
    </source>
</evidence>
<feature type="region of interest" description="Disordered" evidence="1">
    <location>
        <begin position="137"/>
        <end position="156"/>
    </location>
</feature>
<name>A0A2S4PWT6_9PEZI</name>
<gene>
    <name evidence="2" type="ORF">EPUL_001320</name>
</gene>
<evidence type="ECO:0000256" key="1">
    <source>
        <dbReference type="SAM" id="MobiDB-lite"/>
    </source>
</evidence>
<comment type="caution">
    <text evidence="2">The sequence shown here is derived from an EMBL/GenBank/DDBJ whole genome shotgun (WGS) entry which is preliminary data.</text>
</comment>
<sequence>MPVYRGIRIKILSQFDFQAYPEFLHPESSQFTYRSSNSRRVSGDCLLPSLSSESKADSLLGRQSMASVYIQSIRGSHFWLRYKFEESSGDQTQIYYLKLVVNGKCMKSWSINARKEPEGQIKQALYLPSKSWSQVQEKSSWDSKRKKNEGSPYNEKTSSFPIRFNGLIEVLISIVPDRKHRLPLLSKLKISDYQNTTALLTPMNIRLLGHDFLASSQVRNYLSNHSKGPKDELFALFKFYCRDWDIIKNQRSMPTRNFSQIRPNFLTSTHQLNYFAKTPIQTGETNPTTSFLHRSNRDKRKYCGNSPRNSNTIIFPYLRKSPSSNNLRQTNNETQVPKLSNNYYMAYSKLVQADATTVSSMTEVESVDSHDSMASEKFRPNLHSHLIPHQSSSIELNSQHSRNTSSASNNFSITSSLISYEDKNLASPELIEIGTAAIQFITDKVQTP</sequence>
<keyword evidence="3" id="KW-1185">Reference proteome</keyword>
<organism evidence="2 3">
    <name type="scientific">Erysiphe pulchra</name>
    <dbReference type="NCBI Taxonomy" id="225359"/>
    <lineage>
        <taxon>Eukaryota</taxon>
        <taxon>Fungi</taxon>
        <taxon>Dikarya</taxon>
        <taxon>Ascomycota</taxon>
        <taxon>Pezizomycotina</taxon>
        <taxon>Leotiomycetes</taxon>
        <taxon>Erysiphales</taxon>
        <taxon>Erysiphaceae</taxon>
        <taxon>Erysiphe</taxon>
    </lineage>
</organism>
<dbReference type="STRING" id="225359.A0A2S4PWT6"/>
<dbReference type="AlphaFoldDB" id="A0A2S4PWT6"/>